<comment type="similarity">
    <text evidence="12">Belongs to the aconitase/IPM isomerase family. LeuC type 1 subfamily.</text>
</comment>
<gene>
    <name evidence="12" type="primary">leuC</name>
    <name evidence="15" type="ORF">A2153_03130</name>
</gene>
<proteinExistence type="inferred from homology"/>
<evidence type="ECO:0000313" key="15">
    <source>
        <dbReference type="EMBL" id="OGG00740.1"/>
    </source>
</evidence>
<dbReference type="PROSITE" id="PS01244">
    <property type="entry name" value="ACONITASE_2"/>
    <property type="match status" value="1"/>
</dbReference>
<comment type="subunit">
    <text evidence="12">Heterodimer of LeuC and LeuD.</text>
</comment>
<dbReference type="UniPathway" id="UPA00048">
    <property type="reaction ID" value="UER00071"/>
</dbReference>
<keyword evidence="10 12" id="KW-0456">Lyase</keyword>
<keyword evidence="4 12" id="KW-0432">Leucine biosynthesis</keyword>
<dbReference type="NCBIfam" id="NF004016">
    <property type="entry name" value="PRK05478.1"/>
    <property type="match status" value="1"/>
</dbReference>
<dbReference type="PROSITE" id="PS00450">
    <property type="entry name" value="ACONITASE_1"/>
    <property type="match status" value="1"/>
</dbReference>
<feature type="binding site" evidence="12">
    <location>
        <position position="411"/>
    </location>
    <ligand>
        <name>[4Fe-4S] cluster</name>
        <dbReference type="ChEBI" id="CHEBI:49883"/>
    </ligand>
</feature>
<dbReference type="HAMAP" id="MF_01026">
    <property type="entry name" value="LeuC_type1"/>
    <property type="match status" value="1"/>
</dbReference>
<dbReference type="SUPFAM" id="SSF53732">
    <property type="entry name" value="Aconitase iron-sulfur domain"/>
    <property type="match status" value="1"/>
</dbReference>
<evidence type="ECO:0000256" key="8">
    <source>
        <dbReference type="ARBA" id="ARBA00023004"/>
    </source>
</evidence>
<name>A0A1F5YKP5_9BACT</name>
<dbReference type="InterPro" id="IPR004430">
    <property type="entry name" value="3-IsopropMal_deHydase_lsu"/>
</dbReference>
<sequence>MKNGKTLAEKIWNNHVVFQEKLGPAILYIDGHILHEVTTPQAFAALREKRLKVRRPDKTIATCDHNVPTDNQTLIKDPLSKLQVETLVRNCRDFGITLYGLDSPYQGIIHVMAPELGVIQPGMTIVCGDSHTSTHGAFGALAFGIGTTEVEQVLATQCILAKPMKSMEVNVEGIISKGVTAKDVMLAVLAKIGISGGTGFFIEYTGSLIRNLNIEQRMTICNMSIEGGARAGLIAPDKITFDYLRNRKFVPKGKKFEEKVKEWKKLKTDKGAKYSKSVNLDGNKIEPLVTWGTDPASGIKMNEMVPDPKNERDESRRKAKKRALNYMQIKPGRKMESLPIDYIFIGSCTNGRLSDLRDAAGIVKGKKVNSKVTAWVVPGSRRVKMLAEKEGLDRIFKEAGFEWRWSGCSACIAMNNDKIPYGKYCLSTSNRNYEGRQGPGVRTFLASPLTAAASAIEGRITDPRIYL</sequence>
<evidence type="ECO:0000256" key="11">
    <source>
        <dbReference type="ARBA" id="ARBA00023304"/>
    </source>
</evidence>
<dbReference type="InterPro" id="IPR018136">
    <property type="entry name" value="Aconitase_4Fe-4S_BS"/>
</dbReference>
<dbReference type="InterPro" id="IPR036008">
    <property type="entry name" value="Aconitase_4Fe-4S_dom"/>
</dbReference>
<dbReference type="InterPro" id="IPR015931">
    <property type="entry name" value="Acnase/IPM_dHydase_lsu_aba_1/3"/>
</dbReference>
<dbReference type="CDD" id="cd01583">
    <property type="entry name" value="IPMI"/>
    <property type="match status" value="1"/>
</dbReference>
<comment type="catalytic activity">
    <reaction evidence="1 12">
        <text>(2R,3S)-3-isopropylmalate = (2S)-2-isopropylmalate</text>
        <dbReference type="Rhea" id="RHEA:32287"/>
        <dbReference type="ChEBI" id="CHEBI:1178"/>
        <dbReference type="ChEBI" id="CHEBI:35121"/>
        <dbReference type="EC" id="4.2.1.33"/>
    </reaction>
</comment>
<protein>
    <recommendedName>
        <fullName evidence="12">3-isopropylmalate dehydratase large subunit</fullName>
        <ecNumber evidence="12">4.2.1.33</ecNumber>
    </recommendedName>
    <alternativeName>
        <fullName evidence="12">Alpha-IPM isomerase</fullName>
        <shortName evidence="12">IPMI</shortName>
    </alternativeName>
    <alternativeName>
        <fullName evidence="12">Isopropylmalate isomerase</fullName>
    </alternativeName>
</protein>
<feature type="binding site" evidence="12">
    <location>
        <position position="408"/>
    </location>
    <ligand>
        <name>[4Fe-4S] cluster</name>
        <dbReference type="ChEBI" id="CHEBI:49883"/>
    </ligand>
</feature>
<accession>A0A1F5YKP5</accession>
<keyword evidence="6 12" id="KW-0028">Amino-acid biosynthesis</keyword>
<evidence type="ECO:0000259" key="14">
    <source>
        <dbReference type="Pfam" id="PF00330"/>
    </source>
</evidence>
<comment type="caution">
    <text evidence="15">The sequence shown here is derived from an EMBL/GenBank/DDBJ whole genome shotgun (WGS) entry which is preliminary data.</text>
</comment>
<comment type="cofactor">
    <cofactor evidence="12">
        <name>[4Fe-4S] cluster</name>
        <dbReference type="ChEBI" id="CHEBI:49883"/>
    </cofactor>
    <text evidence="12">Binds 1 [4Fe-4S] cluster per subunit.</text>
</comment>
<feature type="compositionally biased region" description="Basic and acidic residues" evidence="13">
    <location>
        <begin position="306"/>
        <end position="316"/>
    </location>
</feature>
<keyword evidence="5 12" id="KW-0004">4Fe-4S</keyword>
<dbReference type="GO" id="GO:0046872">
    <property type="term" value="F:metal ion binding"/>
    <property type="evidence" value="ECO:0007669"/>
    <property type="project" value="UniProtKB-KW"/>
</dbReference>
<dbReference type="InterPro" id="IPR001030">
    <property type="entry name" value="Acoase/IPM_deHydtase_lsu_aba"/>
</dbReference>
<dbReference type="NCBIfam" id="TIGR00170">
    <property type="entry name" value="leuC"/>
    <property type="match status" value="1"/>
</dbReference>
<dbReference type="PANTHER" id="PTHR43822">
    <property type="entry name" value="HOMOACONITASE, MITOCHONDRIAL-RELATED"/>
    <property type="match status" value="1"/>
</dbReference>
<evidence type="ECO:0000256" key="2">
    <source>
        <dbReference type="ARBA" id="ARBA00002695"/>
    </source>
</evidence>
<evidence type="ECO:0000256" key="5">
    <source>
        <dbReference type="ARBA" id="ARBA00022485"/>
    </source>
</evidence>
<dbReference type="GO" id="GO:0009098">
    <property type="term" value="P:L-leucine biosynthetic process"/>
    <property type="evidence" value="ECO:0007669"/>
    <property type="project" value="UniProtKB-UniRule"/>
</dbReference>
<comment type="function">
    <text evidence="2 12">Catalyzes the isomerization between 2-isopropylmalate and 3-isopropylmalate, via the formation of 2-isopropylmaleate.</text>
</comment>
<dbReference type="Proteomes" id="UP000177396">
    <property type="component" value="Unassembled WGS sequence"/>
</dbReference>
<feature type="region of interest" description="Disordered" evidence="13">
    <location>
        <begin position="299"/>
        <end position="319"/>
    </location>
</feature>
<evidence type="ECO:0000256" key="9">
    <source>
        <dbReference type="ARBA" id="ARBA00023014"/>
    </source>
</evidence>
<dbReference type="GO" id="GO:0051539">
    <property type="term" value="F:4 iron, 4 sulfur cluster binding"/>
    <property type="evidence" value="ECO:0007669"/>
    <property type="project" value="UniProtKB-KW"/>
</dbReference>
<keyword evidence="11 12" id="KW-0100">Branched-chain amino acid biosynthesis</keyword>
<keyword evidence="9 12" id="KW-0411">Iron-sulfur</keyword>
<comment type="pathway">
    <text evidence="3 12">Amino-acid biosynthesis; L-leucine biosynthesis; L-leucine from 3-methyl-2-oxobutanoate: step 2/4.</text>
</comment>
<evidence type="ECO:0000256" key="4">
    <source>
        <dbReference type="ARBA" id="ARBA00022430"/>
    </source>
</evidence>
<keyword evidence="7 12" id="KW-0479">Metal-binding</keyword>
<evidence type="ECO:0000256" key="1">
    <source>
        <dbReference type="ARBA" id="ARBA00000491"/>
    </source>
</evidence>
<dbReference type="AlphaFoldDB" id="A0A1F5YKP5"/>
<feature type="binding site" evidence="12">
    <location>
        <position position="348"/>
    </location>
    <ligand>
        <name>[4Fe-4S] cluster</name>
        <dbReference type="ChEBI" id="CHEBI:49883"/>
    </ligand>
</feature>
<dbReference type="Gene3D" id="3.30.499.10">
    <property type="entry name" value="Aconitase, domain 3"/>
    <property type="match status" value="2"/>
</dbReference>
<dbReference type="PRINTS" id="PR00415">
    <property type="entry name" value="ACONITASE"/>
</dbReference>
<reference evidence="15 16" key="1">
    <citation type="journal article" date="2016" name="Nat. Commun.">
        <title>Thousands of microbial genomes shed light on interconnected biogeochemical processes in an aquifer system.</title>
        <authorList>
            <person name="Anantharaman K."/>
            <person name="Brown C.T."/>
            <person name="Hug L.A."/>
            <person name="Sharon I."/>
            <person name="Castelle C.J."/>
            <person name="Probst A.J."/>
            <person name="Thomas B.C."/>
            <person name="Singh A."/>
            <person name="Wilkins M.J."/>
            <person name="Karaoz U."/>
            <person name="Brodie E.L."/>
            <person name="Williams K.H."/>
            <person name="Hubbard S.S."/>
            <person name="Banfield J.F."/>
        </authorList>
    </citation>
    <scope>NUCLEOTIDE SEQUENCE [LARGE SCALE GENOMIC DNA]</scope>
</reference>
<dbReference type="EC" id="4.2.1.33" evidence="12"/>
<evidence type="ECO:0000256" key="6">
    <source>
        <dbReference type="ARBA" id="ARBA00022605"/>
    </source>
</evidence>
<dbReference type="PANTHER" id="PTHR43822:SF9">
    <property type="entry name" value="3-ISOPROPYLMALATE DEHYDRATASE"/>
    <property type="match status" value="1"/>
</dbReference>
<dbReference type="InterPro" id="IPR050067">
    <property type="entry name" value="IPM_dehydratase_rel_enz"/>
</dbReference>
<keyword evidence="8 12" id="KW-0408">Iron</keyword>
<dbReference type="InterPro" id="IPR033941">
    <property type="entry name" value="IPMI_cat"/>
</dbReference>
<evidence type="ECO:0000256" key="10">
    <source>
        <dbReference type="ARBA" id="ARBA00023239"/>
    </source>
</evidence>
<organism evidence="15 16">
    <name type="scientific">Candidatus Gottesmanbacteria bacterium RBG_16_38_7b</name>
    <dbReference type="NCBI Taxonomy" id="1798372"/>
    <lineage>
        <taxon>Bacteria</taxon>
        <taxon>Candidatus Gottesmaniibacteriota</taxon>
    </lineage>
</organism>
<dbReference type="NCBIfam" id="NF009116">
    <property type="entry name" value="PRK12466.1"/>
    <property type="match status" value="1"/>
</dbReference>
<evidence type="ECO:0000256" key="12">
    <source>
        <dbReference type="HAMAP-Rule" id="MF_01026"/>
    </source>
</evidence>
<dbReference type="EMBL" id="MFJB01000015">
    <property type="protein sequence ID" value="OGG00740.1"/>
    <property type="molecule type" value="Genomic_DNA"/>
</dbReference>
<dbReference type="Pfam" id="PF00330">
    <property type="entry name" value="Aconitase"/>
    <property type="match status" value="1"/>
</dbReference>
<evidence type="ECO:0000313" key="16">
    <source>
        <dbReference type="Proteomes" id="UP000177396"/>
    </source>
</evidence>
<feature type="domain" description="Aconitase/3-isopropylmalate dehydratase large subunit alpha/beta/alpha" evidence="14">
    <location>
        <begin position="9"/>
        <end position="458"/>
    </location>
</feature>
<evidence type="ECO:0000256" key="7">
    <source>
        <dbReference type="ARBA" id="ARBA00022723"/>
    </source>
</evidence>
<evidence type="ECO:0000256" key="13">
    <source>
        <dbReference type="SAM" id="MobiDB-lite"/>
    </source>
</evidence>
<evidence type="ECO:0000256" key="3">
    <source>
        <dbReference type="ARBA" id="ARBA00004729"/>
    </source>
</evidence>
<dbReference type="GO" id="GO:0003861">
    <property type="term" value="F:3-isopropylmalate dehydratase activity"/>
    <property type="evidence" value="ECO:0007669"/>
    <property type="project" value="UniProtKB-UniRule"/>
</dbReference>